<dbReference type="AlphaFoldDB" id="A0A7Y0LE07"/>
<accession>A0A7Y0LE07</accession>
<reference evidence="2 3" key="1">
    <citation type="submission" date="2020-04" db="EMBL/GenBank/DDBJ databases">
        <title>Thalassotalea sp. M1531, isolated from the surface of marine red alga.</title>
        <authorList>
            <person name="Pang L."/>
            <person name="Lu D.-C."/>
        </authorList>
    </citation>
    <scope>NUCLEOTIDE SEQUENCE [LARGE SCALE GENOMIC DNA]</scope>
    <source>
        <strain evidence="2 3">M1531</strain>
    </source>
</reference>
<comment type="caution">
    <text evidence="2">The sequence shown here is derived from an EMBL/GenBank/DDBJ whole genome shotgun (WGS) entry which is preliminary data.</text>
</comment>
<protein>
    <submittedName>
        <fullName evidence="2">DUF3718 domain-containing protein</fullName>
    </submittedName>
</protein>
<dbReference type="RefSeq" id="WP_169076161.1">
    <property type="nucleotide sequence ID" value="NZ_JABBXH010000005.1"/>
</dbReference>
<dbReference type="EMBL" id="JABBXH010000005">
    <property type="protein sequence ID" value="NMP32835.1"/>
    <property type="molecule type" value="Genomic_DNA"/>
</dbReference>
<evidence type="ECO:0000256" key="1">
    <source>
        <dbReference type="SAM" id="SignalP"/>
    </source>
</evidence>
<keyword evidence="1" id="KW-0732">Signal</keyword>
<organism evidence="2 3">
    <name type="scientific">Thalassotalea algicola</name>
    <dbReference type="NCBI Taxonomy" id="2716224"/>
    <lineage>
        <taxon>Bacteria</taxon>
        <taxon>Pseudomonadati</taxon>
        <taxon>Pseudomonadota</taxon>
        <taxon>Gammaproteobacteria</taxon>
        <taxon>Alteromonadales</taxon>
        <taxon>Colwelliaceae</taxon>
        <taxon>Thalassotalea</taxon>
    </lineage>
</organism>
<feature type="signal peptide" evidence="1">
    <location>
        <begin position="1"/>
        <end position="19"/>
    </location>
</feature>
<dbReference type="Proteomes" id="UP000568664">
    <property type="component" value="Unassembled WGS sequence"/>
</dbReference>
<name>A0A7Y0LE07_9GAMM</name>
<proteinExistence type="predicted"/>
<keyword evidence="3" id="KW-1185">Reference proteome</keyword>
<gene>
    <name evidence="2" type="ORF">HII17_14860</name>
</gene>
<evidence type="ECO:0000313" key="3">
    <source>
        <dbReference type="Proteomes" id="UP000568664"/>
    </source>
</evidence>
<feature type="chain" id="PRO_5030903956" evidence="1">
    <location>
        <begin position="20"/>
        <end position="145"/>
    </location>
</feature>
<evidence type="ECO:0000313" key="2">
    <source>
        <dbReference type="EMBL" id="NMP32835.1"/>
    </source>
</evidence>
<sequence length="145" mass="15653">MKTVLVAVLTLAVSFGASAKVSNVEFRALDQSVETQLCVAAAQGGLTAAKSTASSLGVKFGQIKNRLSCNDQSLIRFAAQFESQVEQPIKSVVFKFKAADNQAASQICKEAVVNGLPAVQKQYKNIDDIYCNGQIISRFVKKHRI</sequence>